<dbReference type="RefSeq" id="WP_111343822.1">
    <property type="nucleotide sequence ID" value="NZ_QLII01000001.1"/>
</dbReference>
<reference evidence="1 2" key="1">
    <citation type="submission" date="2018-06" db="EMBL/GenBank/DDBJ databases">
        <title>Spirosoma sp. HMF3257 Genome sequencing and assembly.</title>
        <authorList>
            <person name="Kang H."/>
            <person name="Cha I."/>
            <person name="Kim H."/>
            <person name="Kang J."/>
            <person name="Joh K."/>
        </authorList>
    </citation>
    <scope>NUCLEOTIDE SEQUENCE [LARGE SCALE GENOMIC DNA]</scope>
    <source>
        <strain evidence="1 2">HMF3257</strain>
    </source>
</reference>
<organism evidence="1 2">
    <name type="scientific">Spirosoma telluris</name>
    <dbReference type="NCBI Taxonomy" id="2183553"/>
    <lineage>
        <taxon>Bacteria</taxon>
        <taxon>Pseudomonadati</taxon>
        <taxon>Bacteroidota</taxon>
        <taxon>Cytophagia</taxon>
        <taxon>Cytophagales</taxon>
        <taxon>Cytophagaceae</taxon>
        <taxon>Spirosoma</taxon>
    </lineage>
</organism>
<protein>
    <recommendedName>
        <fullName evidence="3">TonB-dependent receptor</fullName>
    </recommendedName>
</protein>
<gene>
    <name evidence="1" type="ORF">HMF3257_16830</name>
</gene>
<keyword evidence="2" id="KW-1185">Reference proteome</keyword>
<dbReference type="Proteomes" id="UP000249016">
    <property type="component" value="Unassembled WGS sequence"/>
</dbReference>
<evidence type="ECO:0000313" key="2">
    <source>
        <dbReference type="Proteomes" id="UP000249016"/>
    </source>
</evidence>
<dbReference type="AlphaFoldDB" id="A0A327NM18"/>
<dbReference type="SUPFAM" id="SSF56935">
    <property type="entry name" value="Porins"/>
    <property type="match status" value="1"/>
</dbReference>
<proteinExistence type="predicted"/>
<sequence length="161" mass="18013">MTASDPASFGNPNWLRVAQEKVYKNKTYGLLSNAYVEYEIIKGLKAKTTANVQLSNNNIFQFNPSTIGVLFTPPPRIPSGSDNTTRMYNWVNENSLTYQKEFNGHSLDALVDFTAQQFRSENNLITATNYTDDKVQAVSAAGEPSLPATYRNGPCCRFWLV</sequence>
<name>A0A327NM18_9BACT</name>
<dbReference type="EMBL" id="QLII01000001">
    <property type="protein sequence ID" value="RAI75419.1"/>
    <property type="molecule type" value="Genomic_DNA"/>
</dbReference>
<accession>A0A327NM18</accession>
<evidence type="ECO:0008006" key="3">
    <source>
        <dbReference type="Google" id="ProtNLM"/>
    </source>
</evidence>
<evidence type="ECO:0000313" key="1">
    <source>
        <dbReference type="EMBL" id="RAI75419.1"/>
    </source>
</evidence>
<comment type="caution">
    <text evidence="1">The sequence shown here is derived from an EMBL/GenBank/DDBJ whole genome shotgun (WGS) entry which is preliminary data.</text>
</comment>